<accession>A0A7S3I7Z7</accession>
<dbReference type="AlphaFoldDB" id="A0A7S3I7Z7"/>
<protein>
    <submittedName>
        <fullName evidence="1">Uncharacterized protein</fullName>
    </submittedName>
</protein>
<organism evidence="1">
    <name type="scientific">Favella ehrenbergii</name>
    <dbReference type="NCBI Taxonomy" id="182087"/>
    <lineage>
        <taxon>Eukaryota</taxon>
        <taxon>Sar</taxon>
        <taxon>Alveolata</taxon>
        <taxon>Ciliophora</taxon>
        <taxon>Intramacronucleata</taxon>
        <taxon>Spirotrichea</taxon>
        <taxon>Choreotrichia</taxon>
        <taxon>Tintinnida</taxon>
        <taxon>Xystonellidae</taxon>
        <taxon>Favella</taxon>
    </lineage>
</organism>
<gene>
    <name evidence="1" type="ORF">FEHR0123_LOCUS11268</name>
</gene>
<evidence type="ECO:0000313" key="1">
    <source>
        <dbReference type="EMBL" id="CAE0316291.1"/>
    </source>
</evidence>
<dbReference type="EMBL" id="HBIE01036982">
    <property type="protein sequence ID" value="CAE0316291.1"/>
    <property type="molecule type" value="Transcribed_RNA"/>
</dbReference>
<proteinExistence type="predicted"/>
<reference evidence="1" key="1">
    <citation type="submission" date="2021-01" db="EMBL/GenBank/DDBJ databases">
        <authorList>
            <person name="Corre E."/>
            <person name="Pelletier E."/>
            <person name="Niang G."/>
            <person name="Scheremetjew M."/>
            <person name="Finn R."/>
            <person name="Kale V."/>
            <person name="Holt S."/>
            <person name="Cochrane G."/>
            <person name="Meng A."/>
            <person name="Brown T."/>
            <person name="Cohen L."/>
        </authorList>
    </citation>
    <scope>NUCLEOTIDE SEQUENCE</scope>
    <source>
        <strain evidence="1">Fehren 1</strain>
    </source>
</reference>
<name>A0A7S3I7Z7_9SPIT</name>
<sequence>MLDQSWRLGAIEAALSQTKLTILIASKSVNLALHGDHSAVVDATGHLGDVDIPRALLGHRDECAASFYAQLAGHVAAPHHHLRLLFGHAASLEGESRLFHR</sequence>